<dbReference type="EMBL" id="LDSL01000028">
    <property type="protein sequence ID" value="KTT26397.1"/>
    <property type="molecule type" value="Genomic_DNA"/>
</dbReference>
<evidence type="ECO:0008006" key="3">
    <source>
        <dbReference type="Google" id="ProtNLM"/>
    </source>
</evidence>
<reference evidence="1 2" key="1">
    <citation type="journal article" date="2016" name="Front. Microbiol.">
        <title>Genomic Resource of Rice Seed Associated Bacteria.</title>
        <authorList>
            <person name="Midha S."/>
            <person name="Bansal K."/>
            <person name="Sharma S."/>
            <person name="Kumar N."/>
            <person name="Patil P.P."/>
            <person name="Chaudhry V."/>
            <person name="Patil P.B."/>
        </authorList>
    </citation>
    <scope>NUCLEOTIDE SEQUENCE [LARGE SCALE GENOMIC DNA]</scope>
    <source>
        <strain evidence="1 2">NS331</strain>
    </source>
</reference>
<dbReference type="AlphaFoldDB" id="A0A147H8Y2"/>
<protein>
    <recommendedName>
        <fullName evidence="3">DUF1508 domain-containing protein</fullName>
    </recommendedName>
</protein>
<organism evidence="1 2">
    <name type="scientific">Pseudacidovorax intermedius</name>
    <dbReference type="NCBI Taxonomy" id="433924"/>
    <lineage>
        <taxon>Bacteria</taxon>
        <taxon>Pseudomonadati</taxon>
        <taxon>Pseudomonadota</taxon>
        <taxon>Betaproteobacteria</taxon>
        <taxon>Burkholderiales</taxon>
        <taxon>Comamonadaceae</taxon>
        <taxon>Pseudacidovorax</taxon>
    </lineage>
</organism>
<name>A0A147H8Y2_9BURK</name>
<accession>A0A147H8Y2</accession>
<evidence type="ECO:0000313" key="1">
    <source>
        <dbReference type="EMBL" id="KTT26397.1"/>
    </source>
</evidence>
<dbReference type="OrthoDB" id="8853911at2"/>
<comment type="caution">
    <text evidence="1">The sequence shown here is derived from an EMBL/GenBank/DDBJ whole genome shotgun (WGS) entry which is preliminary data.</text>
</comment>
<gene>
    <name evidence="1" type="ORF">NS331_03755</name>
</gene>
<dbReference type="Proteomes" id="UP000072741">
    <property type="component" value="Unassembled WGS sequence"/>
</dbReference>
<sequence length="68" mass="7354">MTHQPLKLIVEEPQPGAFVWKLQQTDANGQPMRTVRECESPADSYEAALASGTRALQAALREGETSAA</sequence>
<evidence type="ECO:0000313" key="2">
    <source>
        <dbReference type="Proteomes" id="UP000072741"/>
    </source>
</evidence>
<dbReference type="RefSeq" id="WP_058640671.1">
    <property type="nucleotide sequence ID" value="NZ_LDSL01000028.1"/>
</dbReference>
<keyword evidence="2" id="KW-1185">Reference proteome</keyword>
<proteinExistence type="predicted"/>